<dbReference type="Pfam" id="PF13472">
    <property type="entry name" value="Lipase_GDSL_2"/>
    <property type="match status" value="1"/>
</dbReference>
<keyword evidence="3" id="KW-1185">Reference proteome</keyword>
<evidence type="ECO:0000313" key="2">
    <source>
        <dbReference type="EMBL" id="AGF59617.1"/>
    </source>
</evidence>
<dbReference type="Gene3D" id="2.60.120.260">
    <property type="entry name" value="Galactose-binding domain-like"/>
    <property type="match status" value="1"/>
</dbReference>
<dbReference type="InterPro" id="IPR013830">
    <property type="entry name" value="SGNH_hydro"/>
</dbReference>
<dbReference type="InterPro" id="IPR036514">
    <property type="entry name" value="SGNH_hydro_sf"/>
</dbReference>
<dbReference type="KEGG" id="csr:Cspa_135p00570"/>
<gene>
    <name evidence="2" type="ORF">Cspa_135p00570</name>
</gene>
<proteinExistence type="predicted"/>
<keyword evidence="2" id="KW-0614">Plasmid</keyword>
<accession>M1N8F5</accession>
<dbReference type="OrthoDB" id="8233337at2"/>
<dbReference type="SUPFAM" id="SSF52266">
    <property type="entry name" value="SGNH hydrolase"/>
    <property type="match status" value="1"/>
</dbReference>
<sequence length="328" mass="37448">MNIYFVGGSITEGAGASKYENSYAALVSKYLKDEYKENLNIINLGAGGTGSNFGVFRISQYFKEKRPDVVFLEFAVNDRIFPLEDINIYYENLIIEIFKWNKEVKIVSLEMPTGMSDSCSTAHKKIAYHYNIPVIDVQDSVWKEIGSDKYTWNDISIDNLHPNDMGHKTYCQIIIEVLKNLNFGEIECWGDKKPTTNYILRNPGIKSYEECTFYGNWIEKEVNLNNKFSVGAMTENIGDCIEINFKGRYLSVMALLSKASGILECILDDKFTFKLDLYMNNEEYFSTLINLKDIEDGNHNLLMKLSENRNPESSGNKIIIGGFLVEEG</sequence>
<dbReference type="AlphaFoldDB" id="M1N8F5"/>
<dbReference type="SMR" id="M1N8F5"/>
<dbReference type="RefSeq" id="WP_015395924.1">
    <property type="nucleotide sequence ID" value="NC_020292.1"/>
</dbReference>
<evidence type="ECO:0000259" key="1">
    <source>
        <dbReference type="Pfam" id="PF13472"/>
    </source>
</evidence>
<dbReference type="CDD" id="cd00229">
    <property type="entry name" value="SGNH_hydrolase"/>
    <property type="match status" value="1"/>
</dbReference>
<dbReference type="PANTHER" id="PTHR34407:SF1">
    <property type="entry name" value="SGNH HYDROLASE-TYPE ESTERASE DOMAIN-CONTAINING PROTEIN"/>
    <property type="match status" value="1"/>
</dbReference>
<organism evidence="2 3">
    <name type="scientific">Clostridium saccharoperbutylacetonicum N1-4(HMT)</name>
    <dbReference type="NCBI Taxonomy" id="931276"/>
    <lineage>
        <taxon>Bacteria</taxon>
        <taxon>Bacillati</taxon>
        <taxon>Bacillota</taxon>
        <taxon>Clostridia</taxon>
        <taxon>Eubacteriales</taxon>
        <taxon>Clostridiaceae</taxon>
        <taxon>Clostridium</taxon>
    </lineage>
</organism>
<evidence type="ECO:0000313" key="3">
    <source>
        <dbReference type="Proteomes" id="UP000011728"/>
    </source>
</evidence>
<geneLocation type="plasmid" evidence="2 3">
    <name>Csp_135p</name>
</geneLocation>
<dbReference type="EMBL" id="CP004122">
    <property type="protein sequence ID" value="AGF59617.1"/>
    <property type="molecule type" value="Genomic_DNA"/>
</dbReference>
<protein>
    <submittedName>
        <fullName evidence="2">Lipase/acylhydrolase, GDSL family</fullName>
    </submittedName>
</protein>
<dbReference type="PATRIC" id="fig|931276.5.peg.5943"/>
<dbReference type="GO" id="GO:0016787">
    <property type="term" value="F:hydrolase activity"/>
    <property type="evidence" value="ECO:0007669"/>
    <property type="project" value="UniProtKB-KW"/>
</dbReference>
<keyword evidence="2" id="KW-0378">Hydrolase</keyword>
<dbReference type="Proteomes" id="UP000011728">
    <property type="component" value="Plasmid Csp_135p"/>
</dbReference>
<dbReference type="HOGENOM" id="CLU_035115_0_0_9"/>
<feature type="domain" description="SGNH hydrolase-type esterase" evidence="1">
    <location>
        <begin position="5"/>
        <end position="168"/>
    </location>
</feature>
<reference evidence="2 3" key="1">
    <citation type="submission" date="2013-02" db="EMBL/GenBank/DDBJ databases">
        <title>Genome sequence of Clostridium saccharoperbutylacetonicum N1-4(HMT).</title>
        <authorList>
            <person name="Poehlein A."/>
            <person name="Daniel R."/>
        </authorList>
    </citation>
    <scope>NUCLEOTIDE SEQUENCE [LARGE SCALE GENOMIC DNA]</scope>
    <source>
        <strain evidence="3">N1-4(HMT)</strain>
        <plasmid evidence="3">Plasmid Csp_135p</plasmid>
    </source>
</reference>
<dbReference type="Gene3D" id="3.40.50.1110">
    <property type="entry name" value="SGNH hydrolase"/>
    <property type="match status" value="1"/>
</dbReference>
<dbReference type="PANTHER" id="PTHR34407">
    <property type="entry name" value="EXPRESSED PROTEIN"/>
    <property type="match status" value="1"/>
</dbReference>
<name>M1N8F5_9CLOT</name>